<dbReference type="InterPro" id="IPR001387">
    <property type="entry name" value="Cro/C1-type_HTH"/>
</dbReference>
<dbReference type="EMBL" id="JBHTJR010000014">
    <property type="protein sequence ID" value="MFD0991787.1"/>
    <property type="molecule type" value="Genomic_DNA"/>
</dbReference>
<proteinExistence type="predicted"/>
<keyword evidence="3" id="KW-1185">Reference proteome</keyword>
<evidence type="ECO:0000259" key="1">
    <source>
        <dbReference type="PROSITE" id="PS50943"/>
    </source>
</evidence>
<dbReference type="InterPro" id="IPR010982">
    <property type="entry name" value="Lambda_DNA-bd_dom_sf"/>
</dbReference>
<sequence>MNSEAISNRIKLIIEHYNLTSSTFADSIDVQRSSISHLLSGRNKPSLDFVMKVVNNYEDVDLYWLLYGDGNFPKKDKKTESFKKEVTKSAEDLTFLKAPTLFTDNKIITQSDENKSNSSVSVNNKKLVKVILIYNDETFEEFNK</sequence>
<accession>A0ABW3JR59</accession>
<feature type="domain" description="HTH cro/C1-type" evidence="1">
    <location>
        <begin position="10"/>
        <end position="65"/>
    </location>
</feature>
<dbReference type="RefSeq" id="WP_386104416.1">
    <property type="nucleotide sequence ID" value="NZ_JBHTJR010000014.1"/>
</dbReference>
<dbReference type="Proteomes" id="UP001597062">
    <property type="component" value="Unassembled WGS sequence"/>
</dbReference>
<evidence type="ECO:0000313" key="3">
    <source>
        <dbReference type="Proteomes" id="UP001597062"/>
    </source>
</evidence>
<organism evidence="2 3">
    <name type="scientific">Tenacibaculum geojense</name>
    <dbReference type="NCBI Taxonomy" id="915352"/>
    <lineage>
        <taxon>Bacteria</taxon>
        <taxon>Pseudomonadati</taxon>
        <taxon>Bacteroidota</taxon>
        <taxon>Flavobacteriia</taxon>
        <taxon>Flavobacteriales</taxon>
        <taxon>Flavobacteriaceae</taxon>
        <taxon>Tenacibaculum</taxon>
    </lineage>
</organism>
<comment type="caution">
    <text evidence="2">The sequence shown here is derived from an EMBL/GenBank/DDBJ whole genome shotgun (WGS) entry which is preliminary data.</text>
</comment>
<dbReference type="Pfam" id="PF12844">
    <property type="entry name" value="HTH_19"/>
    <property type="match status" value="1"/>
</dbReference>
<reference evidence="3" key="1">
    <citation type="journal article" date="2019" name="Int. J. Syst. Evol. Microbiol.">
        <title>The Global Catalogue of Microorganisms (GCM) 10K type strain sequencing project: providing services to taxonomists for standard genome sequencing and annotation.</title>
        <authorList>
            <consortium name="The Broad Institute Genomics Platform"/>
            <consortium name="The Broad Institute Genome Sequencing Center for Infectious Disease"/>
            <person name="Wu L."/>
            <person name="Ma J."/>
        </authorList>
    </citation>
    <scope>NUCLEOTIDE SEQUENCE [LARGE SCALE GENOMIC DNA]</scope>
    <source>
        <strain evidence="3">CCUG 60527</strain>
    </source>
</reference>
<gene>
    <name evidence="2" type="ORF">ACFQ1U_01090</name>
</gene>
<dbReference type="Gene3D" id="1.10.260.40">
    <property type="entry name" value="lambda repressor-like DNA-binding domains"/>
    <property type="match status" value="1"/>
</dbReference>
<evidence type="ECO:0000313" key="2">
    <source>
        <dbReference type="EMBL" id="MFD0991787.1"/>
    </source>
</evidence>
<dbReference type="SUPFAM" id="SSF47413">
    <property type="entry name" value="lambda repressor-like DNA-binding domains"/>
    <property type="match status" value="1"/>
</dbReference>
<name>A0ABW3JR59_9FLAO</name>
<dbReference type="PROSITE" id="PS50943">
    <property type="entry name" value="HTH_CROC1"/>
    <property type="match status" value="1"/>
</dbReference>
<dbReference type="CDD" id="cd00093">
    <property type="entry name" value="HTH_XRE"/>
    <property type="match status" value="1"/>
</dbReference>
<protein>
    <submittedName>
        <fullName evidence="2">Helix-turn-helix transcriptional regulator</fullName>
    </submittedName>
</protein>
<dbReference type="SMART" id="SM00530">
    <property type="entry name" value="HTH_XRE"/>
    <property type="match status" value="1"/>
</dbReference>